<proteinExistence type="predicted"/>
<dbReference type="OrthoDB" id="5650429at2"/>
<protein>
    <submittedName>
        <fullName evidence="1">Uncharacterized protein</fullName>
    </submittedName>
</protein>
<evidence type="ECO:0000313" key="2">
    <source>
        <dbReference type="Proteomes" id="UP000054877"/>
    </source>
</evidence>
<reference evidence="1 2" key="1">
    <citation type="submission" date="2015-11" db="EMBL/GenBank/DDBJ databases">
        <title>Genomic analysis of 38 Legionella species identifies large and diverse effector repertoires.</title>
        <authorList>
            <person name="Burstein D."/>
            <person name="Amaro F."/>
            <person name="Zusman T."/>
            <person name="Lifshitz Z."/>
            <person name="Cohen O."/>
            <person name="Gilbert J.A."/>
            <person name="Pupko T."/>
            <person name="Shuman H.A."/>
            <person name="Segal G."/>
        </authorList>
    </citation>
    <scope>NUCLEOTIDE SEQUENCE [LARGE SCALE GENOMIC DNA]</scope>
    <source>
        <strain evidence="1 2">Mt.St.Helens-9</strain>
    </source>
</reference>
<dbReference type="STRING" id="452.Lspi_2823"/>
<dbReference type="RefSeq" id="WP_058484729.1">
    <property type="nucleotide sequence ID" value="NZ_CAAAII010000004.1"/>
</dbReference>
<dbReference type="Proteomes" id="UP000054877">
    <property type="component" value="Unassembled WGS sequence"/>
</dbReference>
<name>A0A0W0YX93_LEGSP</name>
<comment type="caution">
    <text evidence="1">The sequence shown here is derived from an EMBL/GenBank/DDBJ whole genome shotgun (WGS) entry which is preliminary data.</text>
</comment>
<dbReference type="EMBL" id="LNYX01000034">
    <property type="protein sequence ID" value="KTD61203.1"/>
    <property type="molecule type" value="Genomic_DNA"/>
</dbReference>
<gene>
    <name evidence="1" type="ORF">Lspi_2823</name>
</gene>
<keyword evidence="2" id="KW-1185">Reference proteome</keyword>
<dbReference type="PATRIC" id="fig|452.5.peg.3126"/>
<evidence type="ECO:0000313" key="1">
    <source>
        <dbReference type="EMBL" id="KTD61203.1"/>
    </source>
</evidence>
<accession>A0A0W0YX93</accession>
<sequence>MNVGELKEALKPLTESLIQSDCPNGVMDLTELQIALRNEENNSELPENLVRNLQQLIKDFWQAATQTLPPQTWETSELAQPWLALAKALSLPPDYHHQICYAELASRFDPENKLPFSLQDFMSLLISTGRATGYKNALDDENYPLEKIRDLKDKLRLQTSITGLSVLFYLSHHFITETQSDLLPCLSHYRSKTTDEERRSEKAILHFLSTETLQRLSWFEDVKDFIEGREMLNNPHIRALAPVLPSGKIALLRALDARIWHYSVKGQYLLDPSKDALLSVTVEALNQHFSWQTTKVSKALDSDSSITRKTFDTLALFIEQTGAQVTLFPLKDKTLFFRALKVFCLQQYDELRASEGNRHSLFGFSSETKRAATRKKIWQLLTQQPDPMSFLQILAGKQGRLGEIENKIRQLETSSTMTI</sequence>
<organism evidence="1 2">
    <name type="scientific">Legionella spiritensis</name>
    <dbReference type="NCBI Taxonomy" id="452"/>
    <lineage>
        <taxon>Bacteria</taxon>
        <taxon>Pseudomonadati</taxon>
        <taxon>Pseudomonadota</taxon>
        <taxon>Gammaproteobacteria</taxon>
        <taxon>Legionellales</taxon>
        <taxon>Legionellaceae</taxon>
        <taxon>Legionella</taxon>
    </lineage>
</organism>
<dbReference type="AlphaFoldDB" id="A0A0W0YX93"/>